<accession>W0SN36</accession>
<dbReference type="Gene3D" id="3.30.70.120">
    <property type="match status" value="1"/>
</dbReference>
<keyword evidence="3" id="KW-1185">Reference proteome</keyword>
<dbReference type="KEGG" id="shd:SUTH_03458"/>
<dbReference type="EMBL" id="AP012547">
    <property type="protein sequence ID" value="BAO31228.1"/>
    <property type="molecule type" value="Genomic_DNA"/>
</dbReference>
<dbReference type="InterPro" id="IPR004323">
    <property type="entry name" value="Ion_tolerance_CutA"/>
</dbReference>
<comment type="similarity">
    <text evidence="1">Belongs to the CutA family.</text>
</comment>
<dbReference type="GO" id="GO:0005507">
    <property type="term" value="F:copper ion binding"/>
    <property type="evidence" value="ECO:0007669"/>
    <property type="project" value="TreeGrafter"/>
</dbReference>
<name>W0SN36_9PROT</name>
<dbReference type="RefSeq" id="WP_041101010.1">
    <property type="nucleotide sequence ID" value="NZ_AP012547.1"/>
</dbReference>
<dbReference type="OrthoDB" id="37622at2"/>
<dbReference type="InterPro" id="IPR011322">
    <property type="entry name" value="N-reg_PII-like_a/b"/>
</dbReference>
<evidence type="ECO:0000256" key="1">
    <source>
        <dbReference type="ARBA" id="ARBA00010169"/>
    </source>
</evidence>
<reference evidence="2 3" key="1">
    <citation type="journal article" date="2014" name="Syst. Appl. Microbiol.">
        <title>Complete genomes of freshwater sulfur oxidizers Sulfuricella denitrificans skB26 and Sulfuritalea hydrogenivorans sk43H: genetic insights into the sulfur oxidation pathway of betaproteobacteria.</title>
        <authorList>
            <person name="Watanabe T."/>
            <person name="Kojima H."/>
            <person name="Fukui M."/>
        </authorList>
    </citation>
    <scope>NUCLEOTIDE SEQUENCE [LARGE SCALE GENOMIC DNA]</scope>
    <source>
        <strain evidence="2">DSM22779</strain>
    </source>
</reference>
<dbReference type="HOGENOM" id="CLU_098807_3_1_4"/>
<dbReference type="GO" id="GO:0010038">
    <property type="term" value="P:response to metal ion"/>
    <property type="evidence" value="ECO:0007669"/>
    <property type="project" value="InterPro"/>
</dbReference>
<dbReference type="PANTHER" id="PTHR23419:SF8">
    <property type="entry name" value="FI09726P"/>
    <property type="match status" value="1"/>
</dbReference>
<organism evidence="2 3">
    <name type="scientific">Sulfuritalea hydrogenivorans sk43H</name>
    <dbReference type="NCBI Taxonomy" id="1223802"/>
    <lineage>
        <taxon>Bacteria</taxon>
        <taxon>Pseudomonadati</taxon>
        <taxon>Pseudomonadota</taxon>
        <taxon>Betaproteobacteria</taxon>
        <taxon>Nitrosomonadales</taxon>
        <taxon>Sterolibacteriaceae</taxon>
        <taxon>Sulfuritalea</taxon>
    </lineage>
</organism>
<gene>
    <name evidence="2" type="primary">cutA1</name>
    <name evidence="2" type="ORF">SUTH_03458</name>
</gene>
<dbReference type="SUPFAM" id="SSF54913">
    <property type="entry name" value="GlnB-like"/>
    <property type="match status" value="1"/>
</dbReference>
<evidence type="ECO:0000313" key="3">
    <source>
        <dbReference type="Proteomes" id="UP000031637"/>
    </source>
</evidence>
<protein>
    <submittedName>
        <fullName evidence="2">Divalent cation tolerance protein</fullName>
    </submittedName>
</protein>
<dbReference type="PANTHER" id="PTHR23419">
    <property type="entry name" value="DIVALENT CATION TOLERANCE CUTA-RELATED"/>
    <property type="match status" value="1"/>
</dbReference>
<dbReference type="Pfam" id="PF03091">
    <property type="entry name" value="CutA1"/>
    <property type="match status" value="1"/>
</dbReference>
<dbReference type="AlphaFoldDB" id="W0SN36"/>
<dbReference type="STRING" id="1223802.SUTH_03458"/>
<sequence>MEVAQTQRQTLLVFTNLPDEASAHALATALVVERVAACVNVLAPCRSVYHWQGKVEEATEIPLLIKTTAGCYAVLEAAIRARHPYELPEIVAVPVAHGLPEYLDWVATETLVEHPDRNPPTC</sequence>
<dbReference type="Proteomes" id="UP000031637">
    <property type="component" value="Chromosome"/>
</dbReference>
<proteinExistence type="inferred from homology"/>
<dbReference type="InterPro" id="IPR015867">
    <property type="entry name" value="N-reg_PII/ATP_PRibTrfase_C"/>
</dbReference>
<evidence type="ECO:0000313" key="2">
    <source>
        <dbReference type="EMBL" id="BAO31228.1"/>
    </source>
</evidence>